<dbReference type="AlphaFoldDB" id="A0A8H6C9D3"/>
<keyword evidence="1" id="KW-0175">Coiled coil</keyword>
<name>A0A8H6C9D3_9LECA</name>
<dbReference type="GeneID" id="59333315"/>
<organism evidence="2 3">
    <name type="scientific">Letharia lupina</name>
    <dbReference type="NCBI Taxonomy" id="560253"/>
    <lineage>
        <taxon>Eukaryota</taxon>
        <taxon>Fungi</taxon>
        <taxon>Dikarya</taxon>
        <taxon>Ascomycota</taxon>
        <taxon>Pezizomycotina</taxon>
        <taxon>Lecanoromycetes</taxon>
        <taxon>OSLEUM clade</taxon>
        <taxon>Lecanoromycetidae</taxon>
        <taxon>Lecanorales</taxon>
        <taxon>Lecanorineae</taxon>
        <taxon>Parmeliaceae</taxon>
        <taxon>Letharia</taxon>
    </lineage>
</organism>
<dbReference type="RefSeq" id="XP_037148519.1">
    <property type="nucleotide sequence ID" value="XM_037295821.1"/>
</dbReference>
<feature type="coiled-coil region" evidence="1">
    <location>
        <begin position="182"/>
        <end position="209"/>
    </location>
</feature>
<evidence type="ECO:0000256" key="1">
    <source>
        <dbReference type="SAM" id="Coils"/>
    </source>
</evidence>
<proteinExistence type="predicted"/>
<evidence type="ECO:0000313" key="3">
    <source>
        <dbReference type="Proteomes" id="UP000593566"/>
    </source>
</evidence>
<dbReference type="EMBL" id="JACCJB010000020">
    <property type="protein sequence ID" value="KAF6219084.1"/>
    <property type="molecule type" value="Genomic_DNA"/>
</dbReference>
<evidence type="ECO:0000313" key="2">
    <source>
        <dbReference type="EMBL" id="KAF6219084.1"/>
    </source>
</evidence>
<comment type="caution">
    <text evidence="2">The sequence shown here is derived from an EMBL/GenBank/DDBJ whole genome shotgun (WGS) entry which is preliminary data.</text>
</comment>
<accession>A0A8H6C9D3</accession>
<sequence length="362" mass="41076">MDDVYAMEVLRQSLIDACEREKGLALKLEAAHQEMGQLKRRAFVHQAKFRELDKALEVEEAKTNAESLARQKAEETERQHRVEVSEAKRMETIANEHCDAAESEVLRLRKDLSIQSSTTEAADLLSRRLREELGLAEHNGMVAYNQLIAAKAKVCTLQEDLGVATDHIKLLERQARDFGKLLQAEHQQVKETENALSATADELKRNQSKLGDILEKYNDVEGKHIKCDNGRFLGAAALDNERVDVEKQPSMQVRDEDFSSSKHEGEQVLEIPNAIEKTTFFRNRLSTEKKSPIITTELPALPEPAIIRSALLSVTACQVEIFKTTGKLLPSPRANLRNPPRKIFYWFRPDSLHSLFRGISRR</sequence>
<protein>
    <submittedName>
        <fullName evidence="2">Uncharacterized protein</fullName>
    </submittedName>
</protein>
<gene>
    <name evidence="2" type="ORF">HO133_004909</name>
</gene>
<keyword evidence="3" id="KW-1185">Reference proteome</keyword>
<dbReference type="Proteomes" id="UP000593566">
    <property type="component" value="Unassembled WGS sequence"/>
</dbReference>
<feature type="coiled-coil region" evidence="1">
    <location>
        <begin position="58"/>
        <end position="90"/>
    </location>
</feature>
<reference evidence="2 3" key="1">
    <citation type="journal article" date="2020" name="Genomics">
        <title>Complete, high-quality genomes from long-read metagenomic sequencing of two wolf lichen thalli reveals enigmatic genome architecture.</title>
        <authorList>
            <person name="McKenzie S.K."/>
            <person name="Walston R.F."/>
            <person name="Allen J.L."/>
        </authorList>
    </citation>
    <scope>NUCLEOTIDE SEQUENCE [LARGE SCALE GENOMIC DNA]</scope>
    <source>
        <strain evidence="2">WasteWater1</strain>
    </source>
</reference>